<dbReference type="Gene3D" id="3.30.420.40">
    <property type="match status" value="1"/>
</dbReference>
<dbReference type="AlphaFoldDB" id="A0A7J7ICS3"/>
<gene>
    <name evidence="3" type="ORF">F1559_000979</name>
</gene>
<keyword evidence="2" id="KW-0812">Transmembrane</keyword>
<evidence type="ECO:0000313" key="3">
    <source>
        <dbReference type="EMBL" id="KAF6000828.1"/>
    </source>
</evidence>
<feature type="compositionally biased region" description="Polar residues" evidence="1">
    <location>
        <begin position="39"/>
        <end position="53"/>
    </location>
</feature>
<evidence type="ECO:0000256" key="1">
    <source>
        <dbReference type="SAM" id="MobiDB-lite"/>
    </source>
</evidence>
<dbReference type="OrthoDB" id="10260668at2759"/>
<sequence>MNQRNWSSSEWLLLAAAPTMVAMLAASGFLVCRWRKRASSQQGETNSKLASSSTRDEAPKRAVWAAIELGGTTARAAIAIDTPDQIIERFQVPTSTPVETLTLLAAWLAEKHGVQPITSLGVATFGPILLQHTSPCKN</sequence>
<organism evidence="3 4">
    <name type="scientific">Cyanidiococcus yangmingshanensis</name>
    <dbReference type="NCBI Taxonomy" id="2690220"/>
    <lineage>
        <taxon>Eukaryota</taxon>
        <taxon>Rhodophyta</taxon>
        <taxon>Bangiophyceae</taxon>
        <taxon>Cyanidiales</taxon>
        <taxon>Cyanidiaceae</taxon>
        <taxon>Cyanidiococcus</taxon>
    </lineage>
</organism>
<feature type="region of interest" description="Disordered" evidence="1">
    <location>
        <begin position="39"/>
        <end position="59"/>
    </location>
</feature>
<keyword evidence="2" id="KW-0472">Membrane</keyword>
<name>A0A7J7ICS3_9RHOD</name>
<keyword evidence="4" id="KW-1185">Reference proteome</keyword>
<comment type="caution">
    <text evidence="3">The sequence shown here is derived from an EMBL/GenBank/DDBJ whole genome shotgun (WGS) entry which is preliminary data.</text>
</comment>
<dbReference type="SUPFAM" id="SSF53067">
    <property type="entry name" value="Actin-like ATPase domain"/>
    <property type="match status" value="1"/>
</dbReference>
<keyword evidence="2" id="KW-1133">Transmembrane helix</keyword>
<reference evidence="3 4" key="1">
    <citation type="journal article" date="2020" name="J. Phycol.">
        <title>Comparative genome analysis reveals Cyanidiococcus gen. nov., a new extremophilic red algal genus sister to Cyanidioschyzon (Cyanidioschyzonaceae, Rhodophyta).</title>
        <authorList>
            <person name="Liu S.-L."/>
            <person name="Chiang Y.-R."/>
            <person name="Yoon H.S."/>
            <person name="Fu H.-Y."/>
        </authorList>
    </citation>
    <scope>NUCLEOTIDE SEQUENCE [LARGE SCALE GENOMIC DNA]</scope>
    <source>
        <strain evidence="3 4">THAL066</strain>
    </source>
</reference>
<dbReference type="EMBL" id="VWRR01000017">
    <property type="protein sequence ID" value="KAF6000828.1"/>
    <property type="molecule type" value="Genomic_DNA"/>
</dbReference>
<dbReference type="Proteomes" id="UP000530660">
    <property type="component" value="Unassembled WGS sequence"/>
</dbReference>
<dbReference type="InterPro" id="IPR043129">
    <property type="entry name" value="ATPase_NBD"/>
</dbReference>
<protein>
    <submittedName>
        <fullName evidence="3">Uncharacterized protein</fullName>
    </submittedName>
</protein>
<proteinExistence type="predicted"/>
<evidence type="ECO:0000256" key="2">
    <source>
        <dbReference type="SAM" id="Phobius"/>
    </source>
</evidence>
<accession>A0A7J7ICS3</accession>
<evidence type="ECO:0000313" key="4">
    <source>
        <dbReference type="Proteomes" id="UP000530660"/>
    </source>
</evidence>
<feature type="transmembrane region" description="Helical" evidence="2">
    <location>
        <begin position="12"/>
        <end position="32"/>
    </location>
</feature>